<accession>A0A645G4P5</accession>
<dbReference type="InterPro" id="IPR006249">
    <property type="entry name" value="Aconitase/IRP2"/>
</dbReference>
<evidence type="ECO:0000259" key="7">
    <source>
        <dbReference type="Pfam" id="PF00694"/>
    </source>
</evidence>
<dbReference type="GO" id="GO:0046872">
    <property type="term" value="F:metal ion binding"/>
    <property type="evidence" value="ECO:0007669"/>
    <property type="project" value="UniProtKB-KW"/>
</dbReference>
<protein>
    <submittedName>
        <fullName evidence="8">Aconitate hydratase A</fullName>
        <ecNumber evidence="8">4.2.1.3</ecNumber>
    </submittedName>
</protein>
<evidence type="ECO:0000256" key="1">
    <source>
        <dbReference type="ARBA" id="ARBA00001966"/>
    </source>
</evidence>
<dbReference type="SUPFAM" id="SSF52016">
    <property type="entry name" value="LeuD/IlvD-like"/>
    <property type="match status" value="1"/>
</dbReference>
<dbReference type="AlphaFoldDB" id="A0A645G4P5"/>
<evidence type="ECO:0000256" key="3">
    <source>
        <dbReference type="ARBA" id="ARBA00022723"/>
    </source>
</evidence>
<sequence>MKSPAGKYLMEHGVKPKDFNSYGSRRGHHEVMVRGTFSNIRLRNALADGLEGGFTKYIPTNEIMPIFDASVKYKEDGTGLVILAGDDYGMGSSRDWAAKGARLLGVDAVIAKSFERIHRSNLIMVGALPLEFLKGEDADTLGLTGLEEYAIAITDEVKPNEVITVTARAADGTEKTFQAIARLDSEIEIDYYRNKGILPMVLRNKIK</sequence>
<dbReference type="EC" id="4.2.1.3" evidence="8"/>
<proteinExistence type="inferred from homology"/>
<keyword evidence="6 8" id="KW-0456">Lyase</keyword>
<dbReference type="FunFam" id="3.20.19.10:FF:000001">
    <property type="entry name" value="Aconitate hydratase"/>
    <property type="match status" value="1"/>
</dbReference>
<dbReference type="Pfam" id="PF00694">
    <property type="entry name" value="Aconitase_C"/>
    <property type="match status" value="1"/>
</dbReference>
<evidence type="ECO:0000256" key="2">
    <source>
        <dbReference type="ARBA" id="ARBA00007185"/>
    </source>
</evidence>
<feature type="domain" description="Aconitase A/isopropylmalate dehydratase small subunit swivel" evidence="7">
    <location>
        <begin position="7"/>
        <end position="133"/>
    </location>
</feature>
<comment type="caution">
    <text evidence="8">The sequence shown here is derived from an EMBL/GenBank/DDBJ whole genome shotgun (WGS) entry which is preliminary data.</text>
</comment>
<evidence type="ECO:0000256" key="4">
    <source>
        <dbReference type="ARBA" id="ARBA00023004"/>
    </source>
</evidence>
<dbReference type="GO" id="GO:0051536">
    <property type="term" value="F:iron-sulfur cluster binding"/>
    <property type="evidence" value="ECO:0007669"/>
    <property type="project" value="UniProtKB-KW"/>
</dbReference>
<dbReference type="InterPro" id="IPR015928">
    <property type="entry name" value="Aconitase/3IPM_dehydase_swvl"/>
</dbReference>
<comment type="similarity">
    <text evidence="2">Belongs to the aconitase/IPM isomerase family.</text>
</comment>
<organism evidence="8">
    <name type="scientific">bioreactor metagenome</name>
    <dbReference type="NCBI Taxonomy" id="1076179"/>
    <lineage>
        <taxon>unclassified sequences</taxon>
        <taxon>metagenomes</taxon>
        <taxon>ecological metagenomes</taxon>
    </lineage>
</organism>
<reference evidence="8" key="1">
    <citation type="submission" date="2019-08" db="EMBL/GenBank/DDBJ databases">
        <authorList>
            <person name="Kucharzyk K."/>
            <person name="Murdoch R.W."/>
            <person name="Higgins S."/>
            <person name="Loffler F."/>
        </authorList>
    </citation>
    <scope>NUCLEOTIDE SEQUENCE</scope>
</reference>
<evidence type="ECO:0000313" key="8">
    <source>
        <dbReference type="EMBL" id="MPN21877.1"/>
    </source>
</evidence>
<dbReference type="InterPro" id="IPR000573">
    <property type="entry name" value="AconitaseA/IPMdHydase_ssu_swvl"/>
</dbReference>
<keyword evidence="4" id="KW-0408">Iron</keyword>
<dbReference type="PANTHER" id="PTHR11670">
    <property type="entry name" value="ACONITASE/IRON-RESPONSIVE ELEMENT FAMILY MEMBER"/>
    <property type="match status" value="1"/>
</dbReference>
<comment type="cofactor">
    <cofactor evidence="1">
        <name>[4Fe-4S] cluster</name>
        <dbReference type="ChEBI" id="CHEBI:49883"/>
    </cofactor>
</comment>
<dbReference type="EMBL" id="VSSQ01069957">
    <property type="protein sequence ID" value="MPN21877.1"/>
    <property type="molecule type" value="Genomic_DNA"/>
</dbReference>
<keyword evidence="3" id="KW-0479">Metal-binding</keyword>
<gene>
    <name evidence="8" type="primary">acnA_5</name>
    <name evidence="8" type="ORF">SDC9_169259</name>
</gene>
<dbReference type="Gene3D" id="3.20.19.10">
    <property type="entry name" value="Aconitase, domain 4"/>
    <property type="match status" value="1"/>
</dbReference>
<evidence type="ECO:0000256" key="5">
    <source>
        <dbReference type="ARBA" id="ARBA00023014"/>
    </source>
</evidence>
<name>A0A645G4P5_9ZZZZ</name>
<evidence type="ECO:0000256" key="6">
    <source>
        <dbReference type="ARBA" id="ARBA00023239"/>
    </source>
</evidence>
<dbReference type="GO" id="GO:0003994">
    <property type="term" value="F:aconitate hydratase activity"/>
    <property type="evidence" value="ECO:0007669"/>
    <property type="project" value="UniProtKB-EC"/>
</dbReference>
<keyword evidence="5" id="KW-0411">Iron-sulfur</keyword>